<gene>
    <name evidence="2" type="ORF">CesoFtcFv8_000924</name>
</gene>
<evidence type="ECO:0000256" key="1">
    <source>
        <dbReference type="SAM" id="MobiDB-lite"/>
    </source>
</evidence>
<evidence type="ECO:0000313" key="3">
    <source>
        <dbReference type="Proteomes" id="UP001335648"/>
    </source>
</evidence>
<feature type="region of interest" description="Disordered" evidence="1">
    <location>
        <begin position="1"/>
        <end position="32"/>
    </location>
</feature>
<dbReference type="Proteomes" id="UP001335648">
    <property type="component" value="Unassembled WGS sequence"/>
</dbReference>
<keyword evidence="3" id="KW-1185">Reference proteome</keyword>
<name>A0AAN8D660_9TELE</name>
<comment type="caution">
    <text evidence="2">The sequence shown here is derived from an EMBL/GenBank/DDBJ whole genome shotgun (WGS) entry which is preliminary data.</text>
</comment>
<dbReference type="AlphaFoldDB" id="A0AAN8D660"/>
<accession>A0AAN8D660</accession>
<protein>
    <submittedName>
        <fullName evidence="2">Uncharacterized protein</fullName>
    </submittedName>
</protein>
<proteinExistence type="predicted"/>
<organism evidence="2 3">
    <name type="scientific">Champsocephalus esox</name>
    <name type="common">pike icefish</name>
    <dbReference type="NCBI Taxonomy" id="159716"/>
    <lineage>
        <taxon>Eukaryota</taxon>
        <taxon>Metazoa</taxon>
        <taxon>Chordata</taxon>
        <taxon>Craniata</taxon>
        <taxon>Vertebrata</taxon>
        <taxon>Euteleostomi</taxon>
        <taxon>Actinopterygii</taxon>
        <taxon>Neopterygii</taxon>
        <taxon>Teleostei</taxon>
        <taxon>Neoteleostei</taxon>
        <taxon>Acanthomorphata</taxon>
        <taxon>Eupercaria</taxon>
        <taxon>Perciformes</taxon>
        <taxon>Notothenioidei</taxon>
        <taxon>Channichthyidae</taxon>
        <taxon>Champsocephalus</taxon>
    </lineage>
</organism>
<dbReference type="EMBL" id="JAULUE010002046">
    <property type="protein sequence ID" value="KAK5915325.1"/>
    <property type="molecule type" value="Genomic_DNA"/>
</dbReference>
<reference evidence="2 3" key="1">
    <citation type="journal article" date="2023" name="Mol. Biol. Evol.">
        <title>Genomics of Secondarily Temperate Adaptation in the Only Non-Antarctic Icefish.</title>
        <authorList>
            <person name="Rivera-Colon A.G."/>
            <person name="Rayamajhi N."/>
            <person name="Minhas B.F."/>
            <person name="Madrigal G."/>
            <person name="Bilyk K.T."/>
            <person name="Yoon V."/>
            <person name="Hune M."/>
            <person name="Gregory S."/>
            <person name="Cheng C.H.C."/>
            <person name="Catchen J.M."/>
        </authorList>
    </citation>
    <scope>NUCLEOTIDE SEQUENCE [LARGE SCALE GENOMIC DNA]</scope>
    <source>
        <strain evidence="2">JC2023a</strain>
    </source>
</reference>
<evidence type="ECO:0000313" key="2">
    <source>
        <dbReference type="EMBL" id="KAK5915325.1"/>
    </source>
</evidence>
<sequence length="153" mass="17690">MGGAKERGCREDGERERVCSHSEREKRYKGREANRERSIRRAEGRWGGRFRTTLPGHWDWGETYGNCFLIKTGGRGRLMTTALSMRKKTSSKQKKLELQRCAVCLGDNMGQRRPSTSCAQNWKFLKKKKTASWIQRSMEGETITFLIKAKLDV</sequence>